<protein>
    <submittedName>
        <fullName evidence="1">Uncharacterized protein</fullName>
    </submittedName>
</protein>
<name>A0AAV7S4Q1_PLEWA</name>
<accession>A0AAV7S4Q1</accession>
<dbReference type="AlphaFoldDB" id="A0AAV7S4Q1"/>
<sequence>MGIKQRQAIAHPAKNRGPVAEEIDLKFLLVSRGSGFYSIFFLVQKATGTFQIDMDLKHLNKLVLTLPFKMETLQMIISFVWREHWLVSLVLQDASVMWVPAELGEIEAGACAGHDIHWSEIMNILNRVFLPEARALILQRLKSQTLQDQSLLGRQWLKLQDHMEVSVFIVPWAKLHHCHL</sequence>
<comment type="caution">
    <text evidence="1">The sequence shown here is derived from an EMBL/GenBank/DDBJ whole genome shotgun (WGS) entry which is preliminary data.</text>
</comment>
<dbReference type="EMBL" id="JANPWB010000008">
    <property type="protein sequence ID" value="KAJ1159597.1"/>
    <property type="molecule type" value="Genomic_DNA"/>
</dbReference>
<evidence type="ECO:0000313" key="1">
    <source>
        <dbReference type="EMBL" id="KAJ1159597.1"/>
    </source>
</evidence>
<proteinExistence type="predicted"/>
<keyword evidence="2" id="KW-1185">Reference proteome</keyword>
<organism evidence="1 2">
    <name type="scientific">Pleurodeles waltl</name>
    <name type="common">Iberian ribbed newt</name>
    <dbReference type="NCBI Taxonomy" id="8319"/>
    <lineage>
        <taxon>Eukaryota</taxon>
        <taxon>Metazoa</taxon>
        <taxon>Chordata</taxon>
        <taxon>Craniata</taxon>
        <taxon>Vertebrata</taxon>
        <taxon>Euteleostomi</taxon>
        <taxon>Amphibia</taxon>
        <taxon>Batrachia</taxon>
        <taxon>Caudata</taxon>
        <taxon>Salamandroidea</taxon>
        <taxon>Salamandridae</taxon>
        <taxon>Pleurodelinae</taxon>
        <taxon>Pleurodeles</taxon>
    </lineage>
</organism>
<evidence type="ECO:0000313" key="2">
    <source>
        <dbReference type="Proteomes" id="UP001066276"/>
    </source>
</evidence>
<gene>
    <name evidence="1" type="ORF">NDU88_000104</name>
</gene>
<dbReference type="Proteomes" id="UP001066276">
    <property type="component" value="Chromosome 4_2"/>
</dbReference>
<reference evidence="1" key="1">
    <citation type="journal article" date="2022" name="bioRxiv">
        <title>Sequencing and chromosome-scale assembly of the giantPleurodeles waltlgenome.</title>
        <authorList>
            <person name="Brown T."/>
            <person name="Elewa A."/>
            <person name="Iarovenko S."/>
            <person name="Subramanian E."/>
            <person name="Araus A.J."/>
            <person name="Petzold A."/>
            <person name="Susuki M."/>
            <person name="Suzuki K.-i.T."/>
            <person name="Hayashi T."/>
            <person name="Toyoda A."/>
            <person name="Oliveira C."/>
            <person name="Osipova E."/>
            <person name="Leigh N.D."/>
            <person name="Simon A."/>
            <person name="Yun M.H."/>
        </authorList>
    </citation>
    <scope>NUCLEOTIDE SEQUENCE</scope>
    <source>
        <strain evidence="1">20211129_DDA</strain>
        <tissue evidence="1">Liver</tissue>
    </source>
</reference>